<feature type="compositionally biased region" description="Basic and acidic residues" evidence="3">
    <location>
        <begin position="424"/>
        <end position="433"/>
    </location>
</feature>
<dbReference type="GO" id="GO:0016020">
    <property type="term" value="C:membrane"/>
    <property type="evidence" value="ECO:0007669"/>
    <property type="project" value="TreeGrafter"/>
</dbReference>
<comment type="similarity">
    <text evidence="2">Belongs to the apolipoprotein L family.</text>
</comment>
<evidence type="ECO:0000313" key="4">
    <source>
        <dbReference type="EMBL" id="TSY83967.1"/>
    </source>
</evidence>
<dbReference type="GO" id="GO:0042157">
    <property type="term" value="P:lipoprotein metabolic process"/>
    <property type="evidence" value="ECO:0007669"/>
    <property type="project" value="InterPro"/>
</dbReference>
<feature type="region of interest" description="Disordered" evidence="3">
    <location>
        <begin position="511"/>
        <end position="531"/>
    </location>
</feature>
<dbReference type="EMBL" id="VCAZ01000150">
    <property type="protein sequence ID" value="TSY83967.1"/>
    <property type="molecule type" value="Genomic_DNA"/>
</dbReference>
<keyword evidence="5" id="KW-1185">Reference proteome</keyword>
<sequence length="776" mass="86008">MGKSCFSTLFKFEEMQEIVKNFTVVHLDAPGQEEGAAPYPTGYHYVSMDQLAEMIPSIIQFFNRRDLSIERNNTLKCPVLLVVGDQAPHEEAAVECNSKLDPTTTSFLKMADAGGMPQLTQPSKLTEAFKYFIQGMGYMASSCMTRLSRSRTTSLSSSYSLDGSRSRSRTLSQGSVGGNMPSSPSNTMELKPQDGHFNKMFLPTELSHGIFHAPSTLSSPLNASTNEEPTVNHDIFSTPAPADQKPVHTLFTPTLGSPISIPAVQRATTKIQDTKLFDESNPKQVYEDVLFIGQEKCVEDWPEDSPELSPDWKPAMDLMYFPEDITPPGATSGSYYCSEAPKDSIEEDLKKMNDLSFLEDSKTNLENDIPRKARDVKGSEINVSEDHQAKDQMCFPEDIEPPGATSGSYYLSEAAKAEWMSSQRDVRRVRASDNDEEPEEVKEEGDGTNLENDIPRKARDVKGSEINVSEDHQAKDQMCFPEDIEPPGATSGSYYLSEAAKAEWMSSQRDVRRVRASDNDEEPEEVKEEGDGIADKVHRGLKVFYKVFTEQAEVLYQHVLRLYTIGYDISNFHRRAKIANITGGTTTAVGGVAAITGLALTPVTFGASLIVCAVGLGVATAGGITAASATISDNVHDMSDRKKIEVVVQDYETRLADLRRCLQFVAEGLRRMRFHPLLSRNNYYAGDWEVRRALQTVSLAGDPVEYAEDIVERSMVALNSVCKGMDNYFFKDSKELKKGCKKEVTMQVNMLAKVLHEGLVVLNSIRDQLMETMGPV</sequence>
<dbReference type="InterPro" id="IPR004142">
    <property type="entry name" value="NDRG"/>
</dbReference>
<organism evidence="4 5">
    <name type="scientific">Bagarius yarrelli</name>
    <name type="common">Goonch</name>
    <name type="synonym">Bagrus yarrelli</name>
    <dbReference type="NCBI Taxonomy" id="175774"/>
    <lineage>
        <taxon>Eukaryota</taxon>
        <taxon>Metazoa</taxon>
        <taxon>Chordata</taxon>
        <taxon>Craniata</taxon>
        <taxon>Vertebrata</taxon>
        <taxon>Euteleostomi</taxon>
        <taxon>Actinopterygii</taxon>
        <taxon>Neopterygii</taxon>
        <taxon>Teleostei</taxon>
        <taxon>Ostariophysi</taxon>
        <taxon>Siluriformes</taxon>
        <taxon>Sisoridae</taxon>
        <taxon>Sisorinae</taxon>
        <taxon>Bagarius</taxon>
    </lineage>
</organism>
<dbReference type="GO" id="GO:0008289">
    <property type="term" value="F:lipid binding"/>
    <property type="evidence" value="ECO:0007669"/>
    <property type="project" value="InterPro"/>
</dbReference>
<dbReference type="GO" id="GO:0006869">
    <property type="term" value="P:lipid transport"/>
    <property type="evidence" value="ECO:0007669"/>
    <property type="project" value="InterPro"/>
</dbReference>
<evidence type="ECO:0000256" key="3">
    <source>
        <dbReference type="SAM" id="MobiDB-lite"/>
    </source>
</evidence>
<evidence type="ECO:0000313" key="5">
    <source>
        <dbReference type="Proteomes" id="UP000319801"/>
    </source>
</evidence>
<protein>
    <submittedName>
        <fullName evidence="4">Protein NDRG2</fullName>
    </submittedName>
</protein>
<feature type="compositionally biased region" description="Acidic residues" evidence="3">
    <location>
        <begin position="519"/>
        <end position="528"/>
    </location>
</feature>
<dbReference type="Proteomes" id="UP000319801">
    <property type="component" value="Unassembled WGS sequence"/>
</dbReference>
<dbReference type="InterPro" id="IPR008405">
    <property type="entry name" value="ApoL"/>
</dbReference>
<comment type="similarity">
    <text evidence="1">Belongs to the NDRG family.</text>
</comment>
<feature type="region of interest" description="Disordered" evidence="3">
    <location>
        <begin position="421"/>
        <end position="473"/>
    </location>
</feature>
<comment type="caution">
    <text evidence="4">The sequence shown here is derived from an EMBL/GenBank/DDBJ whole genome shotgun (WGS) entry which is preliminary data.</text>
</comment>
<gene>
    <name evidence="4" type="ORF">Baya_13904</name>
</gene>
<reference evidence="4 5" key="1">
    <citation type="journal article" date="2019" name="Genome Biol. Evol.">
        <title>Whole-Genome Sequencing of the Giant Devil Catfish, Bagarius yarrelli.</title>
        <authorList>
            <person name="Jiang W."/>
            <person name="Lv Y."/>
            <person name="Cheng L."/>
            <person name="Yang K."/>
            <person name="Chao B."/>
            <person name="Wang X."/>
            <person name="Li Y."/>
            <person name="Pan X."/>
            <person name="You X."/>
            <person name="Zhang Y."/>
            <person name="Yang J."/>
            <person name="Li J."/>
            <person name="Zhang X."/>
            <person name="Liu S."/>
            <person name="Sun C."/>
            <person name="Yang J."/>
            <person name="Shi Q."/>
        </authorList>
    </citation>
    <scope>NUCLEOTIDE SEQUENCE [LARGE SCALE GENOMIC DNA]</scope>
    <source>
        <strain evidence="4">JWS20170419001</strain>
        <tissue evidence="4">Muscle</tissue>
    </source>
</reference>
<feature type="compositionally biased region" description="Polar residues" evidence="3">
    <location>
        <begin position="170"/>
        <end position="187"/>
    </location>
</feature>
<dbReference type="Pfam" id="PF05461">
    <property type="entry name" value="ApoL"/>
    <property type="match status" value="1"/>
</dbReference>
<feature type="compositionally biased region" description="Basic and acidic residues" evidence="3">
    <location>
        <begin position="453"/>
        <end position="473"/>
    </location>
</feature>
<dbReference type="AlphaFoldDB" id="A0A556V8C1"/>
<feature type="region of interest" description="Disordered" evidence="3">
    <location>
        <begin position="155"/>
        <end position="187"/>
    </location>
</feature>
<dbReference type="Pfam" id="PF03096">
    <property type="entry name" value="Ndr"/>
    <property type="match status" value="1"/>
</dbReference>
<name>A0A556V8C1_BAGYA</name>
<feature type="compositionally biased region" description="Acidic residues" evidence="3">
    <location>
        <begin position="434"/>
        <end position="443"/>
    </location>
</feature>
<evidence type="ECO:0000256" key="1">
    <source>
        <dbReference type="ARBA" id="ARBA00005598"/>
    </source>
</evidence>
<dbReference type="PANTHER" id="PTHR14096">
    <property type="entry name" value="APOLIPOPROTEIN L"/>
    <property type="match status" value="1"/>
</dbReference>
<accession>A0A556V8C1</accession>
<dbReference type="OrthoDB" id="6363454at2759"/>
<dbReference type="GO" id="GO:0005576">
    <property type="term" value="C:extracellular region"/>
    <property type="evidence" value="ECO:0007669"/>
    <property type="project" value="InterPro"/>
</dbReference>
<proteinExistence type="inferred from homology"/>
<dbReference type="PANTHER" id="PTHR14096:SF64">
    <property type="match status" value="1"/>
</dbReference>
<evidence type="ECO:0000256" key="2">
    <source>
        <dbReference type="ARBA" id="ARBA00010090"/>
    </source>
</evidence>
<dbReference type="Gene3D" id="3.40.50.1820">
    <property type="entry name" value="alpha/beta hydrolase"/>
    <property type="match status" value="2"/>
</dbReference>
<dbReference type="InterPro" id="IPR029058">
    <property type="entry name" value="AB_hydrolase_fold"/>
</dbReference>